<evidence type="ECO:0000313" key="2">
    <source>
        <dbReference type="EMBL" id="ALM74693.1"/>
    </source>
</evidence>
<dbReference type="AlphaFoldDB" id="A0A0S1XA73"/>
<name>A0A0S1XA73_THEBA</name>
<proteinExistence type="predicted"/>
<evidence type="ECO:0000256" key="1">
    <source>
        <dbReference type="SAM" id="Coils"/>
    </source>
</evidence>
<organism evidence="2 3">
    <name type="scientific">Thermococcus barophilus</name>
    <dbReference type="NCBI Taxonomy" id="55802"/>
    <lineage>
        <taxon>Archaea</taxon>
        <taxon>Methanobacteriati</taxon>
        <taxon>Methanobacteriota</taxon>
        <taxon>Thermococci</taxon>
        <taxon>Thermococcales</taxon>
        <taxon>Thermococcaceae</taxon>
        <taxon>Thermococcus</taxon>
    </lineage>
</organism>
<sequence>MEKTKERKNETQEKRAKVSSRFSFEVQIYHDFWMDNALENFYRILTKVQEEVEDLEIELAHEKLSFSFEDFEKFKEALISEIQHKYKNMIVMDKDKKTGVKKEVKKDFILLQEGKKKEGIVKLKEKVYNWNELPKILEFAFKGDKKEEKRCIMCGRSYKKGFELKQAIYPLVTKTKSLSGVRTVKSLPEYHKNLCPLCYLLGVLEWTDEATIYRTIMDDNMTYLFLPLFESLKELNFFKESTLYSGILNRSGRYTNLLVRPNSDEFENTPGEYTTLLAFYEKFIQNASENVCQEWAVLHIPLGKVKNVKLETIRVSEGILSVINELIQNSQLPYQMLKGIFFNVKTEKGHQVDWDFTNKLRESLAKAFLFDDFRGFSKLLLPRKGGFVTFSSEARTVFEELIYLWRWRRLGISKEKLDVIRSVGNIVAKLSLENPSLLYKLDKTRNLQEFWSVLREISRKMAGLEKEELREIKPTAIDELVVLVKENENIWKELRDLLVVYSSMYLAVKKLKQGGGNQ</sequence>
<dbReference type="STRING" id="55802.TBCH5v1_0735"/>
<gene>
    <name evidence="2" type="ORF">TBCH5v1_0735</name>
</gene>
<evidence type="ECO:0008006" key="4">
    <source>
        <dbReference type="Google" id="ProtNLM"/>
    </source>
</evidence>
<feature type="coiled-coil region" evidence="1">
    <location>
        <begin position="1"/>
        <end position="65"/>
    </location>
</feature>
<dbReference type="PATRIC" id="fig|55802.8.peg.730"/>
<keyword evidence="1" id="KW-0175">Coiled coil</keyword>
<accession>A0A0S1XA73</accession>
<reference evidence="2 3" key="1">
    <citation type="journal article" date="2016" name="Genome Announc.">
        <title>Complete genome sequence of the hyperthermophilic and piezophilic archaeon Thermococcus barophilus Ch5, capable of growth at the expense of hydrogenogenesis from carbon monoxide and formate.</title>
        <authorList>
            <person name="Oger P."/>
            <person name="Sokolova T.G."/>
            <person name="Kozhevnikova D.A."/>
            <person name="Taranov E.A."/>
            <person name="Vannier P."/>
            <person name="Lee H.S."/>
            <person name="Kwon K.K."/>
            <person name="Kang S.G."/>
            <person name="Lee J.H."/>
            <person name="Bonch-Osmolovskaya E.A."/>
            <person name="Lebedinsky A.V."/>
        </authorList>
    </citation>
    <scope>NUCLEOTIDE SEQUENCE [LARGE SCALE GENOMIC DNA]</scope>
    <source>
        <strain evidence="3">Ch5</strain>
    </source>
</reference>
<dbReference type="EMBL" id="CP013050">
    <property type="protein sequence ID" value="ALM74693.1"/>
    <property type="molecule type" value="Genomic_DNA"/>
</dbReference>
<protein>
    <recommendedName>
        <fullName evidence="4">CRISPR-associated protein CXXC-CXXC domain-containing protein</fullName>
    </recommendedName>
</protein>
<evidence type="ECO:0000313" key="3">
    <source>
        <dbReference type="Proteomes" id="UP000066042"/>
    </source>
</evidence>
<dbReference type="Proteomes" id="UP000066042">
    <property type="component" value="Chromosome"/>
</dbReference>